<dbReference type="AlphaFoldDB" id="A0A2W4K4K3"/>
<evidence type="ECO:0000313" key="2">
    <source>
        <dbReference type="EMBL" id="PZN01178.1"/>
    </source>
</evidence>
<gene>
    <name evidence="2" type="ORF">DIU77_01495</name>
</gene>
<feature type="region of interest" description="Disordered" evidence="1">
    <location>
        <begin position="99"/>
        <end position="126"/>
    </location>
</feature>
<dbReference type="EMBL" id="QGUI01000031">
    <property type="protein sequence ID" value="PZN01178.1"/>
    <property type="molecule type" value="Genomic_DNA"/>
</dbReference>
<protein>
    <submittedName>
        <fullName evidence="2">Uncharacterized protein</fullName>
    </submittedName>
</protein>
<proteinExistence type="predicted"/>
<sequence>MDITRRPGPIDDLSRLHHQLRLLVPVLTVVEHHPDIDVLLGQLADTVAGVEALLAAAEPMALQSVRAGLAHAKAAEHNEARSAFLAAFHRLSILLQTGNPRRRSAVDEPTKRWRPVLGPGGDDAGR</sequence>
<name>A0A2W4K4K3_9PSEU</name>
<accession>A0A2W4K4K3</accession>
<organism evidence="2">
    <name type="scientific">Thermocrispum agreste</name>
    <dbReference type="NCBI Taxonomy" id="37925"/>
    <lineage>
        <taxon>Bacteria</taxon>
        <taxon>Bacillati</taxon>
        <taxon>Actinomycetota</taxon>
        <taxon>Actinomycetes</taxon>
        <taxon>Pseudonocardiales</taxon>
        <taxon>Pseudonocardiaceae</taxon>
        <taxon>Thermocrispum</taxon>
    </lineage>
</organism>
<reference evidence="2" key="1">
    <citation type="submission" date="2018-05" db="EMBL/GenBank/DDBJ databases">
        <authorList>
            <person name="Lanie J.A."/>
            <person name="Ng W.-L."/>
            <person name="Kazmierczak K.M."/>
            <person name="Andrzejewski T.M."/>
            <person name="Davidsen T.M."/>
            <person name="Wayne K.J."/>
            <person name="Tettelin H."/>
            <person name="Glass J.I."/>
            <person name="Rusch D."/>
            <person name="Podicherti R."/>
            <person name="Tsui H.-C.T."/>
            <person name="Winkler M.E."/>
        </authorList>
    </citation>
    <scope>NUCLEOTIDE SEQUENCE</scope>
    <source>
        <strain evidence="2">ZC4RG45</strain>
    </source>
</reference>
<evidence type="ECO:0000256" key="1">
    <source>
        <dbReference type="SAM" id="MobiDB-lite"/>
    </source>
</evidence>
<comment type="caution">
    <text evidence="2">The sequence shown here is derived from an EMBL/GenBank/DDBJ whole genome shotgun (WGS) entry which is preliminary data.</text>
</comment>